<dbReference type="AlphaFoldDB" id="A0A1X7VJ59"/>
<keyword evidence="13" id="KW-1185">Reference proteome</keyword>
<evidence type="ECO:0000256" key="1">
    <source>
        <dbReference type="ARBA" id="ARBA00004651"/>
    </source>
</evidence>
<keyword evidence="6 10" id="KW-0472">Membrane</keyword>
<dbReference type="PANTHER" id="PTHR24246:SF27">
    <property type="entry name" value="ADENOSINE RECEPTOR, ISOFORM A"/>
    <property type="match status" value="1"/>
</dbReference>
<keyword evidence="2" id="KW-1003">Cell membrane</keyword>
<keyword evidence="5" id="KW-0297">G-protein coupled receptor</keyword>
<reference evidence="13" key="1">
    <citation type="journal article" date="2010" name="Nature">
        <title>The Amphimedon queenslandica genome and the evolution of animal complexity.</title>
        <authorList>
            <person name="Srivastava M."/>
            <person name="Simakov O."/>
            <person name="Chapman J."/>
            <person name="Fahey B."/>
            <person name="Gauthier M.E."/>
            <person name="Mitros T."/>
            <person name="Richards G.S."/>
            <person name="Conaco C."/>
            <person name="Dacre M."/>
            <person name="Hellsten U."/>
            <person name="Larroux C."/>
            <person name="Putnam N.H."/>
            <person name="Stanke M."/>
            <person name="Adamska M."/>
            <person name="Darling A."/>
            <person name="Degnan S.M."/>
            <person name="Oakley T.H."/>
            <person name="Plachetzki D.C."/>
            <person name="Zhai Y."/>
            <person name="Adamski M."/>
            <person name="Calcino A."/>
            <person name="Cummins S.F."/>
            <person name="Goodstein D.M."/>
            <person name="Harris C."/>
            <person name="Jackson D.J."/>
            <person name="Leys S.P."/>
            <person name="Shu S."/>
            <person name="Woodcroft B.J."/>
            <person name="Vervoort M."/>
            <person name="Kosik K.S."/>
            <person name="Manning G."/>
            <person name="Degnan B.M."/>
            <person name="Rokhsar D.S."/>
        </authorList>
    </citation>
    <scope>NUCLEOTIDE SEQUENCE [LARGE SCALE GENOMIC DNA]</scope>
</reference>
<name>A0A1X7VJ59_AMPQE</name>
<evidence type="ECO:0000256" key="9">
    <source>
        <dbReference type="ARBA" id="ARBA00023224"/>
    </source>
</evidence>
<dbReference type="eggNOG" id="ENOG502SXB6">
    <property type="taxonomic scope" value="Eukaryota"/>
</dbReference>
<dbReference type="PANTHER" id="PTHR24246">
    <property type="entry name" value="OLFACTORY RECEPTOR AND ADENOSINE RECEPTOR"/>
    <property type="match status" value="1"/>
</dbReference>
<dbReference type="OrthoDB" id="10042731at2759"/>
<keyword evidence="7" id="KW-0675">Receptor</keyword>
<evidence type="ECO:0000256" key="10">
    <source>
        <dbReference type="SAM" id="Phobius"/>
    </source>
</evidence>
<evidence type="ECO:0000256" key="6">
    <source>
        <dbReference type="ARBA" id="ARBA00023136"/>
    </source>
</evidence>
<dbReference type="Pfam" id="PF00001">
    <property type="entry name" value="7tm_1"/>
    <property type="match status" value="1"/>
</dbReference>
<evidence type="ECO:0000259" key="11">
    <source>
        <dbReference type="PROSITE" id="PS50262"/>
    </source>
</evidence>
<dbReference type="GO" id="GO:0005886">
    <property type="term" value="C:plasma membrane"/>
    <property type="evidence" value="ECO:0007669"/>
    <property type="project" value="UniProtKB-SubCell"/>
</dbReference>
<evidence type="ECO:0000256" key="2">
    <source>
        <dbReference type="ARBA" id="ARBA00022475"/>
    </source>
</evidence>
<feature type="transmembrane region" description="Helical" evidence="10">
    <location>
        <begin position="113"/>
        <end position="133"/>
    </location>
</feature>
<dbReference type="PROSITE" id="PS50262">
    <property type="entry name" value="G_PROTEIN_RECEP_F1_2"/>
    <property type="match status" value="1"/>
</dbReference>
<dbReference type="Gene3D" id="1.20.1070.10">
    <property type="entry name" value="Rhodopsin 7-helix transmembrane proteins"/>
    <property type="match status" value="1"/>
</dbReference>
<dbReference type="SUPFAM" id="SSF81321">
    <property type="entry name" value="Family A G protein-coupled receptor-like"/>
    <property type="match status" value="1"/>
</dbReference>
<dbReference type="OMA" id="ANINDMH"/>
<feature type="domain" description="G-protein coupled receptors family 1 profile" evidence="11">
    <location>
        <begin position="51"/>
        <end position="329"/>
    </location>
</feature>
<reference evidence="12" key="2">
    <citation type="submission" date="2017-05" db="UniProtKB">
        <authorList>
            <consortium name="EnsemblMetazoa"/>
        </authorList>
    </citation>
    <scope>IDENTIFICATION</scope>
</reference>
<evidence type="ECO:0000256" key="7">
    <source>
        <dbReference type="ARBA" id="ARBA00023170"/>
    </source>
</evidence>
<accession>A0A1X7VJ59</accession>
<protein>
    <recommendedName>
        <fullName evidence="11">G-protein coupled receptors family 1 profile domain-containing protein</fullName>
    </recommendedName>
</protein>
<feature type="transmembrane region" description="Helical" evidence="10">
    <location>
        <begin position="71"/>
        <end position="93"/>
    </location>
</feature>
<dbReference type="EnsemblMetazoa" id="XM_020008923.1">
    <property type="protein sequence ID" value="XP_019864482.1"/>
    <property type="gene ID" value="LOC109593818"/>
</dbReference>
<dbReference type="InParanoid" id="A0A1X7VJ59"/>
<comment type="subcellular location">
    <subcellularLocation>
        <location evidence="1">Cell membrane</location>
        <topology evidence="1">Multi-pass membrane protein</topology>
    </subcellularLocation>
</comment>
<evidence type="ECO:0000256" key="4">
    <source>
        <dbReference type="ARBA" id="ARBA00022989"/>
    </source>
</evidence>
<proteinExistence type="predicted"/>
<feature type="transmembrane region" description="Helical" evidence="10">
    <location>
        <begin position="198"/>
        <end position="228"/>
    </location>
</feature>
<dbReference type="EnsemblMetazoa" id="Aqu2.1.40381_001">
    <property type="protein sequence ID" value="Aqu2.1.40381_001"/>
    <property type="gene ID" value="Aqu2.1.40381"/>
</dbReference>
<dbReference type="KEGG" id="aqu:109593818"/>
<sequence>MDLDSSFLDYANCSDQNDTTPLFINLTVVSNVVIAFHATFISLVIVTGLLANSTVLVLVAKDKRLRHRSIVVGLNIVFVDILLTIFYHGVILTNCLSKGWSYNEQPEPDLICRAYGVLTTVLLNIRWFGIAVLTTDRFLTVKFPFRYEKYSRRFLIVASLLTWTIPPGLASLLSLSLVSYSFRANIPTCLPSCINATYRMACALINTGIVMIMFIIGCIIPSGMYIWMYRKARKMRTKYTLGELALNVTTSVAVKNIRKAQNTRSQYDRQAMVTVFLIFLSILFTSSPSFLFLIVRQISICIFFKIPVVIHFIVTDIFIVSTALDPLVLMKNHDFRTVIYELFHKKCWCRHHVTDGRTSSTEAETQSSSANINDMHETNLKN</sequence>
<dbReference type="Proteomes" id="UP000007879">
    <property type="component" value="Unassembled WGS sequence"/>
</dbReference>
<evidence type="ECO:0000313" key="13">
    <source>
        <dbReference type="Proteomes" id="UP000007879"/>
    </source>
</evidence>
<feature type="transmembrane region" description="Helical" evidence="10">
    <location>
        <begin position="34"/>
        <end position="59"/>
    </location>
</feature>
<keyword evidence="3 10" id="KW-0812">Transmembrane</keyword>
<feature type="transmembrane region" description="Helical" evidence="10">
    <location>
        <begin position="306"/>
        <end position="329"/>
    </location>
</feature>
<organism evidence="12">
    <name type="scientific">Amphimedon queenslandica</name>
    <name type="common">Sponge</name>
    <dbReference type="NCBI Taxonomy" id="400682"/>
    <lineage>
        <taxon>Eukaryota</taxon>
        <taxon>Metazoa</taxon>
        <taxon>Porifera</taxon>
        <taxon>Demospongiae</taxon>
        <taxon>Heteroscleromorpha</taxon>
        <taxon>Haplosclerida</taxon>
        <taxon>Niphatidae</taxon>
        <taxon>Amphimedon</taxon>
    </lineage>
</organism>
<evidence type="ECO:0000256" key="3">
    <source>
        <dbReference type="ARBA" id="ARBA00022692"/>
    </source>
</evidence>
<keyword evidence="4 10" id="KW-1133">Transmembrane helix</keyword>
<evidence type="ECO:0000313" key="12">
    <source>
        <dbReference type="EnsemblMetazoa" id="Aqu2.1.40381_001"/>
    </source>
</evidence>
<dbReference type="InterPro" id="IPR000276">
    <property type="entry name" value="GPCR_Rhodpsn"/>
</dbReference>
<gene>
    <name evidence="12" type="primary">109593818</name>
</gene>
<dbReference type="InterPro" id="IPR017452">
    <property type="entry name" value="GPCR_Rhodpsn_7TM"/>
</dbReference>
<feature type="transmembrane region" description="Helical" evidence="10">
    <location>
        <begin position="154"/>
        <end position="178"/>
    </location>
</feature>
<evidence type="ECO:0000256" key="8">
    <source>
        <dbReference type="ARBA" id="ARBA00023180"/>
    </source>
</evidence>
<dbReference type="GO" id="GO:0004930">
    <property type="term" value="F:G protein-coupled receptor activity"/>
    <property type="evidence" value="ECO:0007669"/>
    <property type="project" value="UniProtKB-KW"/>
</dbReference>
<feature type="transmembrane region" description="Helical" evidence="10">
    <location>
        <begin position="271"/>
        <end position="294"/>
    </location>
</feature>
<evidence type="ECO:0000256" key="5">
    <source>
        <dbReference type="ARBA" id="ARBA00023040"/>
    </source>
</evidence>
<dbReference type="CDD" id="cd00637">
    <property type="entry name" value="7tm_classA_rhodopsin-like"/>
    <property type="match status" value="1"/>
</dbReference>
<keyword evidence="8" id="KW-0325">Glycoprotein</keyword>
<keyword evidence="9" id="KW-0807">Transducer</keyword>